<comment type="caution">
    <text evidence="1">The sequence shown here is derived from an EMBL/GenBank/DDBJ whole genome shotgun (WGS) entry which is preliminary data.</text>
</comment>
<name>A0ABU2HC59_9ACTN</name>
<evidence type="ECO:0000313" key="1">
    <source>
        <dbReference type="EMBL" id="MDS1272415.1"/>
    </source>
</evidence>
<gene>
    <name evidence="1" type="ORF">RIF23_19175</name>
</gene>
<evidence type="ECO:0000313" key="2">
    <source>
        <dbReference type="Proteomes" id="UP001250214"/>
    </source>
</evidence>
<protein>
    <submittedName>
        <fullName evidence="1">DUF2267 domain-containing protein</fullName>
    </submittedName>
</protein>
<dbReference type="Pfam" id="PF10025">
    <property type="entry name" value="DUF2267"/>
    <property type="match status" value="1"/>
</dbReference>
<keyword evidence="2" id="KW-1185">Reference proteome</keyword>
<reference evidence="2" key="1">
    <citation type="submission" date="2023-07" db="EMBL/GenBank/DDBJ databases">
        <title>Novel species in the genus Lipingzhangella isolated from Sambhar Salt Lake.</title>
        <authorList>
            <person name="Jiya N."/>
            <person name="Kajale S."/>
            <person name="Sharma A."/>
        </authorList>
    </citation>
    <scope>NUCLEOTIDE SEQUENCE [LARGE SCALE GENOMIC DNA]</scope>
    <source>
        <strain evidence="2">LS1_29</strain>
    </source>
</reference>
<dbReference type="Gene3D" id="1.10.490.110">
    <property type="entry name" value="Uncharacterized conserved protein DUF2267"/>
    <property type="match status" value="1"/>
</dbReference>
<dbReference type="Proteomes" id="UP001250214">
    <property type="component" value="Unassembled WGS sequence"/>
</dbReference>
<sequence length="138" mass="14835">MYDESTDGAEERFLARVQQHAGLTNRAEARRLTEATLNELAVAVSGGQVEQLVRNLPEPLQPGTPKAGQATAFDKQAFLDAVSGSVPSTDLEEMEVLASAVLNAVREEAPDRQVDDTLAQLPPDLAALFHGSPRDREA</sequence>
<accession>A0ABU2HC59</accession>
<dbReference type="InterPro" id="IPR018727">
    <property type="entry name" value="DUF2267"/>
</dbReference>
<dbReference type="RefSeq" id="WP_310913979.1">
    <property type="nucleotide sequence ID" value="NZ_JAVLVT010000010.1"/>
</dbReference>
<dbReference type="InterPro" id="IPR038282">
    <property type="entry name" value="DUF2267_sf"/>
</dbReference>
<dbReference type="EMBL" id="JAVLVT010000010">
    <property type="protein sequence ID" value="MDS1272415.1"/>
    <property type="molecule type" value="Genomic_DNA"/>
</dbReference>
<organism evidence="1 2">
    <name type="scientific">Lipingzhangella rawalii</name>
    <dbReference type="NCBI Taxonomy" id="2055835"/>
    <lineage>
        <taxon>Bacteria</taxon>
        <taxon>Bacillati</taxon>
        <taxon>Actinomycetota</taxon>
        <taxon>Actinomycetes</taxon>
        <taxon>Streptosporangiales</taxon>
        <taxon>Nocardiopsidaceae</taxon>
        <taxon>Lipingzhangella</taxon>
    </lineage>
</organism>
<proteinExistence type="predicted"/>